<dbReference type="CDD" id="cd17321">
    <property type="entry name" value="MFS_MMR_MDR_like"/>
    <property type="match status" value="1"/>
</dbReference>
<dbReference type="SUPFAM" id="SSF103473">
    <property type="entry name" value="MFS general substrate transporter"/>
    <property type="match status" value="1"/>
</dbReference>
<feature type="transmembrane region" description="Helical" evidence="8">
    <location>
        <begin position="317"/>
        <end position="334"/>
    </location>
</feature>
<dbReference type="Gene3D" id="3.40.720.10">
    <property type="entry name" value="Alkaline Phosphatase, subunit A"/>
    <property type="match status" value="1"/>
</dbReference>
<feature type="transmembrane region" description="Helical" evidence="8">
    <location>
        <begin position="91"/>
        <end position="110"/>
    </location>
</feature>
<evidence type="ECO:0000259" key="9">
    <source>
        <dbReference type="PROSITE" id="PS50850"/>
    </source>
</evidence>
<evidence type="ECO:0000256" key="7">
    <source>
        <dbReference type="SAM" id="MobiDB-lite"/>
    </source>
</evidence>
<evidence type="ECO:0000256" key="3">
    <source>
        <dbReference type="ARBA" id="ARBA00022475"/>
    </source>
</evidence>
<feature type="transmembrane region" description="Helical" evidence="8">
    <location>
        <begin position="212"/>
        <end position="230"/>
    </location>
</feature>
<evidence type="ECO:0000256" key="5">
    <source>
        <dbReference type="ARBA" id="ARBA00022989"/>
    </source>
</evidence>
<proteinExistence type="predicted"/>
<dbReference type="AlphaFoldDB" id="A0A6P2C7S2"/>
<dbReference type="OrthoDB" id="8355658at2"/>
<keyword evidence="3" id="KW-1003">Cell membrane</keyword>
<evidence type="ECO:0000256" key="4">
    <source>
        <dbReference type="ARBA" id="ARBA00022692"/>
    </source>
</evidence>
<feature type="transmembrane region" description="Helical" evidence="8">
    <location>
        <begin position="61"/>
        <end position="79"/>
    </location>
</feature>
<reference evidence="10 11" key="1">
    <citation type="submission" date="2018-11" db="EMBL/GenBank/DDBJ databases">
        <title>Trebonia kvetii gen.nov., sp.nov., a novel acidophilic actinobacterium, and proposal of the new actinobacterial family Treboniaceae fam. nov.</title>
        <authorList>
            <person name="Rapoport D."/>
            <person name="Sagova-Mareckova M."/>
            <person name="Sedlacek I."/>
            <person name="Provaznik J."/>
            <person name="Kralova S."/>
            <person name="Pavlinic D."/>
            <person name="Benes V."/>
            <person name="Kopecky J."/>
        </authorList>
    </citation>
    <scope>NUCLEOTIDE SEQUENCE [LARGE SCALE GENOMIC DNA]</scope>
    <source>
        <strain evidence="10 11">15Tr583</strain>
    </source>
</reference>
<feature type="transmembrane region" description="Helical" evidence="8">
    <location>
        <begin position="150"/>
        <end position="168"/>
    </location>
</feature>
<dbReference type="InterPro" id="IPR017850">
    <property type="entry name" value="Alkaline_phosphatase_core_sf"/>
</dbReference>
<dbReference type="RefSeq" id="WP_145853284.1">
    <property type="nucleotide sequence ID" value="NZ_RPFW01000002.1"/>
</dbReference>
<feature type="compositionally biased region" description="Polar residues" evidence="7">
    <location>
        <begin position="482"/>
        <end position="495"/>
    </location>
</feature>
<feature type="transmembrane region" description="Helical" evidence="8">
    <location>
        <begin position="454"/>
        <end position="474"/>
    </location>
</feature>
<keyword evidence="5 8" id="KW-1133">Transmembrane helix</keyword>
<feature type="transmembrane region" description="Helical" evidence="8">
    <location>
        <begin position="242"/>
        <end position="261"/>
    </location>
</feature>
<feature type="transmembrane region" description="Helical" evidence="8">
    <location>
        <begin position="528"/>
        <end position="548"/>
    </location>
</feature>
<dbReference type="Pfam" id="PF01663">
    <property type="entry name" value="Phosphodiest"/>
    <property type="match status" value="2"/>
</dbReference>
<dbReference type="EMBL" id="RPFW01000002">
    <property type="protein sequence ID" value="TVZ05583.1"/>
    <property type="molecule type" value="Genomic_DNA"/>
</dbReference>
<dbReference type="InterPro" id="IPR036259">
    <property type="entry name" value="MFS_trans_sf"/>
</dbReference>
<dbReference type="Gene3D" id="1.20.1720.10">
    <property type="entry name" value="Multidrug resistance protein D"/>
    <property type="match status" value="1"/>
</dbReference>
<comment type="subcellular location">
    <subcellularLocation>
        <location evidence="1">Cell membrane</location>
        <topology evidence="1">Multi-pass membrane protein</topology>
    </subcellularLocation>
</comment>
<organism evidence="10 11">
    <name type="scientific">Trebonia kvetii</name>
    <dbReference type="NCBI Taxonomy" id="2480626"/>
    <lineage>
        <taxon>Bacteria</taxon>
        <taxon>Bacillati</taxon>
        <taxon>Actinomycetota</taxon>
        <taxon>Actinomycetes</taxon>
        <taxon>Streptosporangiales</taxon>
        <taxon>Treboniaceae</taxon>
        <taxon>Trebonia</taxon>
    </lineage>
</organism>
<evidence type="ECO:0000313" key="11">
    <source>
        <dbReference type="Proteomes" id="UP000460272"/>
    </source>
</evidence>
<dbReference type="PROSITE" id="PS00216">
    <property type="entry name" value="SUGAR_TRANSPORT_1"/>
    <property type="match status" value="1"/>
</dbReference>
<dbReference type="PANTHER" id="PTHR42718">
    <property type="entry name" value="MAJOR FACILITATOR SUPERFAMILY MULTIDRUG TRANSPORTER MFSC"/>
    <property type="match status" value="1"/>
</dbReference>
<keyword evidence="6 8" id="KW-0472">Membrane</keyword>
<feature type="region of interest" description="Disordered" evidence="7">
    <location>
        <begin position="482"/>
        <end position="504"/>
    </location>
</feature>
<feature type="domain" description="Major facilitator superfamily (MFS) profile" evidence="9">
    <location>
        <begin position="25"/>
        <end position="478"/>
    </location>
</feature>
<keyword evidence="2" id="KW-0813">Transport</keyword>
<name>A0A6P2C7S2_9ACTN</name>
<dbReference type="InterPro" id="IPR020846">
    <property type="entry name" value="MFS_dom"/>
</dbReference>
<dbReference type="InterPro" id="IPR005829">
    <property type="entry name" value="Sugar_transporter_CS"/>
</dbReference>
<feature type="transmembrane region" description="Helical" evidence="8">
    <location>
        <begin position="180"/>
        <end position="200"/>
    </location>
</feature>
<protein>
    <submittedName>
        <fullName evidence="10">MFS transporter</fullName>
    </submittedName>
</protein>
<keyword evidence="11" id="KW-1185">Reference proteome</keyword>
<dbReference type="Proteomes" id="UP000460272">
    <property type="component" value="Unassembled WGS sequence"/>
</dbReference>
<feature type="transmembrane region" description="Helical" evidence="8">
    <location>
        <begin position="417"/>
        <end position="434"/>
    </location>
</feature>
<accession>A0A6P2C7S2</accession>
<feature type="transmembrane region" description="Helical" evidence="8">
    <location>
        <begin position="116"/>
        <end position="138"/>
    </location>
</feature>
<dbReference type="GO" id="GO:0005886">
    <property type="term" value="C:plasma membrane"/>
    <property type="evidence" value="ECO:0007669"/>
    <property type="project" value="UniProtKB-SubCell"/>
</dbReference>
<dbReference type="SUPFAM" id="SSF53649">
    <property type="entry name" value="Alkaline phosphatase-like"/>
    <property type="match status" value="1"/>
</dbReference>
<evidence type="ECO:0000256" key="8">
    <source>
        <dbReference type="SAM" id="Phobius"/>
    </source>
</evidence>
<evidence type="ECO:0000313" key="10">
    <source>
        <dbReference type="EMBL" id="TVZ05583.1"/>
    </source>
</evidence>
<evidence type="ECO:0000256" key="2">
    <source>
        <dbReference type="ARBA" id="ARBA00022448"/>
    </source>
</evidence>
<dbReference type="PANTHER" id="PTHR42718:SF46">
    <property type="entry name" value="BLR6921 PROTEIN"/>
    <property type="match status" value="1"/>
</dbReference>
<evidence type="ECO:0000256" key="1">
    <source>
        <dbReference type="ARBA" id="ARBA00004651"/>
    </source>
</evidence>
<feature type="transmembrane region" description="Helical" evidence="8">
    <location>
        <begin position="282"/>
        <end position="305"/>
    </location>
</feature>
<dbReference type="InterPro" id="IPR011701">
    <property type="entry name" value="MFS"/>
</dbReference>
<feature type="transmembrane region" description="Helical" evidence="8">
    <location>
        <begin position="374"/>
        <end position="396"/>
    </location>
</feature>
<dbReference type="Pfam" id="PF07690">
    <property type="entry name" value="MFS_1"/>
    <property type="match status" value="1"/>
</dbReference>
<dbReference type="PRINTS" id="PR01036">
    <property type="entry name" value="TCRTETB"/>
</dbReference>
<feature type="region of interest" description="Disordered" evidence="7">
    <location>
        <begin position="602"/>
        <end position="623"/>
    </location>
</feature>
<dbReference type="InterPro" id="IPR002591">
    <property type="entry name" value="Phosphodiest/P_Trfase"/>
</dbReference>
<dbReference type="Gene3D" id="1.20.1250.20">
    <property type="entry name" value="MFS general substrate transporter like domains"/>
    <property type="match status" value="1"/>
</dbReference>
<feature type="transmembrane region" description="Helical" evidence="8">
    <location>
        <begin position="341"/>
        <end position="362"/>
    </location>
</feature>
<dbReference type="PROSITE" id="PS50850">
    <property type="entry name" value="MFS"/>
    <property type="match status" value="1"/>
</dbReference>
<evidence type="ECO:0000256" key="6">
    <source>
        <dbReference type="ARBA" id="ARBA00023136"/>
    </source>
</evidence>
<keyword evidence="4 8" id="KW-0812">Transmembrane</keyword>
<gene>
    <name evidence="10" type="ORF">EAS64_13775</name>
</gene>
<comment type="caution">
    <text evidence="10">The sequence shown here is derived from an EMBL/GenBank/DDBJ whole genome shotgun (WGS) entry which is preliminary data.</text>
</comment>
<sequence length="1121" mass="117796">MTSLGNTTDMRGDGTASPPVRRWQAFSLLAIAAFMTAVDLTIVNVALPTIGAKLHFPESDLQWVVTAYALTFGGFLLLGGRAADLLGRRRIFMTGLVIFAAASLACALASGETFLIVMRGVQGLGAALLLPAALSIVMNMFSEGAERNKALGLWGGIGASGATVGLLAGGALTRYAGWQYIFYLNVAVTVAVLLLTRRVVPESRRDEARRRYDPLGAITATGALVAFVYATSTAPAAGWTGARTLALLATSVALLGCFLVIETRAQAPLLPLRLFRLRTLAGSNAVGFLLGASFYSFIFTGTLYMQQVLGYSALKTGLAWLATSVTGIALAGPAQQLVTRASIRLVMAAGMALVGGGILWATQIPANGNFWSDLAGPFFLAGAVTWAFIPVSIGALTGVSERDAGVASGLIDTSQQLGGAIGIAIASTVAATHSRVLLGQGDLTAAALTGGFRWALWVSGLAALAAVPVAFTLIKGRNRPLTQKLHSGHPQSSRSIGLADRSREPHSRASSSFVDLWRGLPMPKYTRPALVGLAAVSAAALCALPALAASAKPAGHGRPHSDKHVLLISVDGMHQSDLAWYIAGHPHSTLAKLTHGGIEYTNAETSNPSDSDPGGTALMTGGNPKSTGVYYDVEYSHKVDEPGAACTPGKPATGGDVIYDSPDDALASVNDFINPANGTFPSFDENGSIFPNGVDKNPAAIMNLKFDPKTSLNSATFPVDPKTCKPITPWDYLGDNTIFQVIHSAGLRTAWSDKHEVYASFNGPGSNGQSIDDLFSPEIDSQAVEPNGVPYPQDDDWAHIDAATKQYDGYKVKAILNEIKGFDHSGKTKVGTPAILGMNFQTVSVAQKIRSTPTTLIGPDKNGNYHTSAPKAGGYQWVHGKLVPGPVLSSALAYVDAQLGRMVAQIHKDGLAGSTTIIITAKHGQSPQDPNKLITVQDGPIITAINAAWAKTHPSNTKLIVAGTDDDLWQSYLSDNSQAACDFVKNYLWHHTAQGFDVNLKPVTVKHSGLAQIWAGAAAAHFFGVSVNNGHYPDVFGKVQVGIVYSKPTKLAEHGGMNTGDRHVLMIVDGPGIASRVVKAPVETTQVAPTILSLLGLNPEALRAVRVEGTRVLPGLRRGRQ</sequence>
<dbReference type="GO" id="GO:0022857">
    <property type="term" value="F:transmembrane transporter activity"/>
    <property type="evidence" value="ECO:0007669"/>
    <property type="project" value="InterPro"/>
</dbReference>
<feature type="transmembrane region" description="Helical" evidence="8">
    <location>
        <begin position="26"/>
        <end position="49"/>
    </location>
</feature>